<dbReference type="InterPro" id="IPR009016">
    <property type="entry name" value="Fe_hydrogenase"/>
</dbReference>
<dbReference type="Gene3D" id="3.40.950.10">
    <property type="entry name" value="Fe-only Hydrogenase (Larger Subunit), Chain L, domain 3"/>
    <property type="match status" value="1"/>
</dbReference>
<dbReference type="InterPro" id="IPR004108">
    <property type="entry name" value="Fe_hydrogenase_lsu_C"/>
</dbReference>
<dbReference type="Pfam" id="PF02906">
    <property type="entry name" value="Fe_hyd_lg_C"/>
    <property type="match status" value="1"/>
</dbReference>
<proteinExistence type="predicted"/>
<reference evidence="2" key="1">
    <citation type="submission" date="2020-04" db="EMBL/GenBank/DDBJ databases">
        <title>Deep metagenomics examines the oral microbiome during advanced dental caries in children, revealing novel taxa and co-occurrences with host molecules.</title>
        <authorList>
            <person name="Baker J.L."/>
            <person name="Morton J.T."/>
            <person name="Dinis M."/>
            <person name="Alvarez R."/>
            <person name="Tran N.C."/>
            <person name="Knight R."/>
            <person name="Edlund A."/>
        </authorList>
    </citation>
    <scope>NUCLEOTIDE SEQUENCE</scope>
    <source>
        <strain evidence="2">JCVI_3_bin.11</strain>
    </source>
</reference>
<dbReference type="InterPro" id="IPR050340">
    <property type="entry name" value="Cytosolic_Fe-S_CAF"/>
</dbReference>
<accession>A0A9D6ADV7</accession>
<comment type="caution">
    <text evidence="2">The sequence shown here is derived from an EMBL/GenBank/DDBJ whole genome shotgun (WGS) entry which is preliminary data.</text>
</comment>
<name>A0A9D6ADV7_9ACTN</name>
<evidence type="ECO:0000313" key="2">
    <source>
        <dbReference type="EMBL" id="MBF4802235.1"/>
    </source>
</evidence>
<dbReference type="AlphaFoldDB" id="A0A9D6ADV7"/>
<evidence type="ECO:0000259" key="1">
    <source>
        <dbReference type="Pfam" id="PF02906"/>
    </source>
</evidence>
<sequence>ADLCTVQEAEDFVKEVPEKLPFMGTSCCPSWSAMAKKEHPEHADAISMALTPMVLTARLVRKQNPESKIVFIGPCTAKKLEALRRSVKSEVDFVLTFEELAGMMESKGIDYTKLDDDNSDFENASHDGRAFAVAGGVAGAVVNVIHQKYPDKEVPIMAVDGLAECRAMLKDAVKGKYPGYLLEGMACPGGCVGGAGTLSAVNRAAAAVKRYAKTASSDLASANKYNDLIPELAGTVSAEVEIAEVLEVQKPVE</sequence>
<protein>
    <submittedName>
        <fullName evidence="2">Iron hydrogenase</fullName>
    </submittedName>
</protein>
<dbReference type="Proteomes" id="UP000787322">
    <property type="component" value="Unassembled WGS sequence"/>
</dbReference>
<dbReference type="SUPFAM" id="SSF53920">
    <property type="entry name" value="Fe-only hydrogenase"/>
    <property type="match status" value="1"/>
</dbReference>
<gene>
    <name evidence="2" type="ORF">HXK24_00155</name>
</gene>
<dbReference type="PANTHER" id="PTHR11615">
    <property type="entry name" value="NITRATE, FORMATE, IRON DEHYDROGENASE"/>
    <property type="match status" value="1"/>
</dbReference>
<evidence type="ECO:0000313" key="3">
    <source>
        <dbReference type="Proteomes" id="UP000787322"/>
    </source>
</evidence>
<feature type="domain" description="Iron hydrogenase large subunit C-terminal" evidence="1">
    <location>
        <begin position="1"/>
        <end position="195"/>
    </location>
</feature>
<dbReference type="EMBL" id="JABZGU010000001">
    <property type="protein sequence ID" value="MBF4802235.1"/>
    <property type="molecule type" value="Genomic_DNA"/>
</dbReference>
<organism evidence="2 3">
    <name type="scientific">Lancefieldella parvula</name>
    <dbReference type="NCBI Taxonomy" id="1382"/>
    <lineage>
        <taxon>Bacteria</taxon>
        <taxon>Bacillati</taxon>
        <taxon>Actinomycetota</taxon>
        <taxon>Coriobacteriia</taxon>
        <taxon>Coriobacteriales</taxon>
        <taxon>Atopobiaceae</taxon>
        <taxon>Lancefieldella</taxon>
    </lineage>
</organism>
<feature type="non-terminal residue" evidence="2">
    <location>
        <position position="1"/>
    </location>
</feature>